<evidence type="ECO:0000259" key="1">
    <source>
        <dbReference type="SMART" id="SM00829"/>
    </source>
</evidence>
<dbReference type="Proteomes" id="UP001139031">
    <property type="component" value="Unassembled WGS sequence"/>
</dbReference>
<dbReference type="Gene3D" id="3.90.180.10">
    <property type="entry name" value="Medium-chain alcohol dehydrogenases, catalytic domain"/>
    <property type="match status" value="1"/>
</dbReference>
<dbReference type="Gene3D" id="3.40.50.720">
    <property type="entry name" value="NAD(P)-binding Rossmann-like Domain"/>
    <property type="match status" value="1"/>
</dbReference>
<dbReference type="SUPFAM" id="SSF50129">
    <property type="entry name" value="GroES-like"/>
    <property type="match status" value="1"/>
</dbReference>
<dbReference type="CDD" id="cd05289">
    <property type="entry name" value="MDR_like_2"/>
    <property type="match status" value="1"/>
</dbReference>
<dbReference type="EMBL" id="JAIRAU010000001">
    <property type="protein sequence ID" value="MBZ5708660.1"/>
    <property type="molecule type" value="Genomic_DNA"/>
</dbReference>
<dbReference type="InterPro" id="IPR050700">
    <property type="entry name" value="YIM1/Zinc_Alcohol_DH_Fams"/>
</dbReference>
<organism evidence="2 3">
    <name type="scientific">Nannocystis pusilla</name>
    <dbReference type="NCBI Taxonomy" id="889268"/>
    <lineage>
        <taxon>Bacteria</taxon>
        <taxon>Pseudomonadati</taxon>
        <taxon>Myxococcota</taxon>
        <taxon>Polyangia</taxon>
        <taxon>Nannocystales</taxon>
        <taxon>Nannocystaceae</taxon>
        <taxon>Nannocystis</taxon>
    </lineage>
</organism>
<dbReference type="SUPFAM" id="SSF51735">
    <property type="entry name" value="NAD(P)-binding Rossmann-fold domains"/>
    <property type="match status" value="1"/>
</dbReference>
<accession>A0ABS7TKA1</accession>
<protein>
    <submittedName>
        <fullName evidence="2">NADP-dependent oxidoreductase</fullName>
    </submittedName>
</protein>
<dbReference type="SMART" id="SM00829">
    <property type="entry name" value="PKS_ER"/>
    <property type="match status" value="1"/>
</dbReference>
<evidence type="ECO:0000313" key="2">
    <source>
        <dbReference type="EMBL" id="MBZ5708660.1"/>
    </source>
</evidence>
<sequence>MTTTMRAHVLTRYGGPEATELREVPVPAPGPGELRIRVHAAGLNPVDYKIREGQLKVIRRYPLPIVLGNELAGVVDACGPGVARFAPGDRVFARVDKDAMGAFADYACVAEALVATMPARLDFAGAAAVPLAGLTALQGLRDELHAAPGQRLFIPGGAGGVGTFALQLAKQFGATVATTASPRGEALVRRLGADVVVDYTAQRFEEVLSNYDGVFDLVGGDTLARAFAVVKPGGMVLSIAGLPEPLTARKDLGRGPGLAALFWVASLGLRLRARRRSARYRYLFMHPSGADLADLARRIDDGALEVVLDRVVPFAQIGAAFAHLESGRAKGKIVVRMVD</sequence>
<dbReference type="Pfam" id="PF13602">
    <property type="entry name" value="ADH_zinc_N_2"/>
    <property type="match status" value="1"/>
</dbReference>
<dbReference type="PANTHER" id="PTHR11695:SF648">
    <property type="entry name" value="ZINC-BINDING OXIDOREDUCTASE"/>
    <property type="match status" value="1"/>
</dbReference>
<dbReference type="InterPro" id="IPR011032">
    <property type="entry name" value="GroES-like_sf"/>
</dbReference>
<dbReference type="InterPro" id="IPR020843">
    <property type="entry name" value="ER"/>
</dbReference>
<dbReference type="Pfam" id="PF08240">
    <property type="entry name" value="ADH_N"/>
    <property type="match status" value="1"/>
</dbReference>
<reference evidence="2" key="1">
    <citation type="submission" date="2021-08" db="EMBL/GenBank/DDBJ databases">
        <authorList>
            <person name="Stevens D.C."/>
        </authorList>
    </citation>
    <scope>NUCLEOTIDE SEQUENCE</scope>
    <source>
        <strain evidence="2">DSM 53165</strain>
    </source>
</reference>
<gene>
    <name evidence="2" type="ORF">K7C98_05285</name>
</gene>
<comment type="caution">
    <text evidence="2">The sequence shown here is derived from an EMBL/GenBank/DDBJ whole genome shotgun (WGS) entry which is preliminary data.</text>
</comment>
<feature type="domain" description="Enoyl reductase (ER)" evidence="1">
    <location>
        <begin position="14"/>
        <end position="335"/>
    </location>
</feature>
<keyword evidence="3" id="KW-1185">Reference proteome</keyword>
<proteinExistence type="predicted"/>
<evidence type="ECO:0000313" key="3">
    <source>
        <dbReference type="Proteomes" id="UP001139031"/>
    </source>
</evidence>
<dbReference type="InterPro" id="IPR013154">
    <property type="entry name" value="ADH-like_N"/>
</dbReference>
<dbReference type="InterPro" id="IPR036291">
    <property type="entry name" value="NAD(P)-bd_dom_sf"/>
</dbReference>
<name>A0ABS7TKA1_9BACT</name>
<dbReference type="PANTHER" id="PTHR11695">
    <property type="entry name" value="ALCOHOL DEHYDROGENASE RELATED"/>
    <property type="match status" value="1"/>
</dbReference>